<dbReference type="InterPro" id="IPR024604">
    <property type="entry name" value="GSG2_C"/>
</dbReference>
<dbReference type="GO" id="GO:1901991">
    <property type="term" value="P:negative regulation of mitotic cell cycle phase transition"/>
    <property type="evidence" value="ECO:0007669"/>
    <property type="project" value="UniProtKB-ARBA"/>
</dbReference>
<keyword evidence="15" id="KW-0539">Nucleus</keyword>
<evidence type="ECO:0000256" key="1">
    <source>
        <dbReference type="ARBA" id="ARBA00001946"/>
    </source>
</evidence>
<evidence type="ECO:0000256" key="19">
    <source>
        <dbReference type="ARBA" id="ARBA00069281"/>
    </source>
</evidence>
<comment type="caution">
    <text evidence="25">The sequence shown here is derived from an EMBL/GenBank/DDBJ whole genome shotgun (WGS) entry which is preliminary data.</text>
</comment>
<evidence type="ECO:0000256" key="14">
    <source>
        <dbReference type="ARBA" id="ARBA00023212"/>
    </source>
</evidence>
<feature type="compositionally biased region" description="Polar residues" evidence="23">
    <location>
        <begin position="176"/>
        <end position="209"/>
    </location>
</feature>
<feature type="compositionally biased region" description="Low complexity" evidence="23">
    <location>
        <begin position="46"/>
        <end position="61"/>
    </location>
</feature>
<dbReference type="PANTHER" id="PTHR24419:SF18">
    <property type="entry name" value="SERINE_THREONINE-PROTEIN KINASE HASPIN"/>
    <property type="match status" value="1"/>
</dbReference>
<dbReference type="FunFam" id="3.30.200.20:FF:000409">
    <property type="entry name" value="serine/threonine-protein kinase haspin"/>
    <property type="match status" value="1"/>
</dbReference>
<dbReference type="InterPro" id="IPR011009">
    <property type="entry name" value="Kinase-like_dom_sf"/>
</dbReference>
<evidence type="ECO:0000256" key="18">
    <source>
        <dbReference type="ARBA" id="ARBA00053811"/>
    </source>
</evidence>
<comment type="catalytic activity">
    <reaction evidence="17">
        <text>L-seryl-[protein] + ATP = O-phospho-L-seryl-[protein] + ADP + H(+)</text>
        <dbReference type="Rhea" id="RHEA:17989"/>
        <dbReference type="Rhea" id="RHEA-COMP:9863"/>
        <dbReference type="Rhea" id="RHEA-COMP:11604"/>
        <dbReference type="ChEBI" id="CHEBI:15378"/>
        <dbReference type="ChEBI" id="CHEBI:29999"/>
        <dbReference type="ChEBI" id="CHEBI:30616"/>
        <dbReference type="ChEBI" id="CHEBI:83421"/>
        <dbReference type="ChEBI" id="CHEBI:456216"/>
        <dbReference type="EC" id="2.7.11.1"/>
    </reaction>
</comment>
<dbReference type="EMBL" id="WJEC01001477">
    <property type="protein sequence ID" value="KAF7478690.1"/>
    <property type="molecule type" value="Genomic_DNA"/>
</dbReference>
<dbReference type="PROSITE" id="PS00107">
    <property type="entry name" value="PROTEIN_KINASE_ATP"/>
    <property type="match status" value="1"/>
</dbReference>
<keyword evidence="13 22" id="KW-0067">ATP-binding</keyword>
<comment type="catalytic activity">
    <reaction evidence="16">
        <text>L-threonyl-[protein] + ATP = O-phospho-L-threonyl-[protein] + ADP + H(+)</text>
        <dbReference type="Rhea" id="RHEA:46608"/>
        <dbReference type="Rhea" id="RHEA-COMP:11060"/>
        <dbReference type="Rhea" id="RHEA-COMP:11605"/>
        <dbReference type="ChEBI" id="CHEBI:15378"/>
        <dbReference type="ChEBI" id="CHEBI:30013"/>
        <dbReference type="ChEBI" id="CHEBI:30616"/>
        <dbReference type="ChEBI" id="CHEBI:61977"/>
        <dbReference type="ChEBI" id="CHEBI:456216"/>
        <dbReference type="EC" id="2.7.11.1"/>
    </reaction>
</comment>
<dbReference type="GO" id="GO:0005694">
    <property type="term" value="C:chromosome"/>
    <property type="evidence" value="ECO:0007669"/>
    <property type="project" value="UniProtKB-SubCell"/>
</dbReference>
<dbReference type="GO" id="GO:0035556">
    <property type="term" value="P:intracellular signal transduction"/>
    <property type="evidence" value="ECO:0007669"/>
    <property type="project" value="TreeGrafter"/>
</dbReference>
<feature type="compositionally biased region" description="Basic residues" evidence="23">
    <location>
        <begin position="301"/>
        <end position="320"/>
    </location>
</feature>
<dbReference type="Gene3D" id="1.10.510.10">
    <property type="entry name" value="Transferase(Phosphotransferase) domain 1"/>
    <property type="match status" value="1"/>
</dbReference>
<gene>
    <name evidence="25" type="ORF">GHT09_010142</name>
</gene>
<evidence type="ECO:0000256" key="22">
    <source>
        <dbReference type="PROSITE-ProRule" id="PRU10141"/>
    </source>
</evidence>
<feature type="region of interest" description="Disordered" evidence="23">
    <location>
        <begin position="16"/>
        <end position="209"/>
    </location>
</feature>
<accession>A0A834QHV9</accession>
<evidence type="ECO:0000256" key="20">
    <source>
        <dbReference type="ARBA" id="ARBA00081741"/>
    </source>
</evidence>
<keyword evidence="8" id="KW-0723">Serine/threonine-protein kinase</keyword>
<dbReference type="GO" id="GO:0051276">
    <property type="term" value="P:chromosome organization"/>
    <property type="evidence" value="ECO:0007669"/>
    <property type="project" value="UniProtKB-ARBA"/>
</dbReference>
<dbReference type="Proteomes" id="UP000662637">
    <property type="component" value="Unassembled WGS sequence"/>
</dbReference>
<dbReference type="GO" id="GO:0072354">
    <property type="term" value="F:histone H3T3 kinase activity"/>
    <property type="evidence" value="ECO:0007669"/>
    <property type="project" value="TreeGrafter"/>
</dbReference>
<feature type="compositionally biased region" description="Basic and acidic residues" evidence="23">
    <location>
        <begin position="135"/>
        <end position="147"/>
    </location>
</feature>
<dbReference type="PROSITE" id="PS50011">
    <property type="entry name" value="PROTEIN_KINASE_DOM"/>
    <property type="match status" value="1"/>
</dbReference>
<dbReference type="AlphaFoldDB" id="A0A834QHV9"/>
<feature type="domain" description="Protein kinase" evidence="24">
    <location>
        <begin position="462"/>
        <end position="776"/>
    </location>
</feature>
<dbReference type="SUPFAM" id="SSF56112">
    <property type="entry name" value="Protein kinase-like (PK-like)"/>
    <property type="match status" value="1"/>
</dbReference>
<dbReference type="GO" id="GO:0005737">
    <property type="term" value="C:cytoplasm"/>
    <property type="evidence" value="ECO:0007669"/>
    <property type="project" value="TreeGrafter"/>
</dbReference>
<dbReference type="GO" id="GO:0005819">
    <property type="term" value="C:spindle"/>
    <property type="evidence" value="ECO:0007669"/>
    <property type="project" value="UniProtKB-SubCell"/>
</dbReference>
<evidence type="ECO:0000256" key="7">
    <source>
        <dbReference type="ARBA" id="ARBA00022490"/>
    </source>
</evidence>
<evidence type="ECO:0000313" key="26">
    <source>
        <dbReference type="Proteomes" id="UP000662637"/>
    </source>
</evidence>
<dbReference type="SMART" id="SM01331">
    <property type="entry name" value="DUF3635"/>
    <property type="match status" value="1"/>
</dbReference>
<keyword evidence="9" id="KW-0597">Phosphoprotein</keyword>
<evidence type="ECO:0000256" key="11">
    <source>
        <dbReference type="ARBA" id="ARBA00022741"/>
    </source>
</evidence>
<proteinExistence type="predicted"/>
<evidence type="ECO:0000256" key="10">
    <source>
        <dbReference type="ARBA" id="ARBA00022679"/>
    </source>
</evidence>
<evidence type="ECO:0000256" key="12">
    <source>
        <dbReference type="ARBA" id="ARBA00022777"/>
    </source>
</evidence>
<evidence type="ECO:0000256" key="16">
    <source>
        <dbReference type="ARBA" id="ARBA00047899"/>
    </source>
</evidence>
<reference evidence="25" key="1">
    <citation type="submission" date="2020-08" db="EMBL/GenBank/DDBJ databases">
        <authorList>
            <person name="Shumante A."/>
            <person name="Zimin A.V."/>
            <person name="Puiu D."/>
            <person name="Salzberg S.L."/>
        </authorList>
    </citation>
    <scope>NUCLEOTIDE SEQUENCE</scope>
    <source>
        <strain evidence="25">WC2-LM</strain>
        <tissue evidence="25">Liver</tissue>
    </source>
</reference>
<dbReference type="PANTHER" id="PTHR24419">
    <property type="entry name" value="INTERLEUKIN-1 RECEPTOR-ASSOCIATED KINASE"/>
    <property type="match status" value="1"/>
</dbReference>
<keyword evidence="11 22" id="KW-0547">Nucleotide-binding</keyword>
<evidence type="ECO:0000256" key="8">
    <source>
        <dbReference type="ARBA" id="ARBA00022527"/>
    </source>
</evidence>
<evidence type="ECO:0000256" key="15">
    <source>
        <dbReference type="ARBA" id="ARBA00023242"/>
    </source>
</evidence>
<evidence type="ECO:0000256" key="2">
    <source>
        <dbReference type="ARBA" id="ARBA00004123"/>
    </source>
</evidence>
<comment type="subcellular location">
    <subcellularLocation>
        <location evidence="4">Chromosome</location>
    </subcellularLocation>
    <subcellularLocation>
        <location evidence="3">Cytoplasm</location>
        <location evidence="3">Cytoskeleton</location>
        <location evidence="3">Spindle</location>
    </subcellularLocation>
    <subcellularLocation>
        <location evidence="2">Nucleus</location>
    </subcellularLocation>
</comment>
<dbReference type="Pfam" id="PF12330">
    <property type="entry name" value="Haspin_kinase"/>
    <property type="match status" value="1"/>
</dbReference>
<keyword evidence="14" id="KW-0206">Cytoskeleton</keyword>
<dbReference type="Gene3D" id="3.30.200.20">
    <property type="entry name" value="Phosphorylase Kinase, domain 1"/>
    <property type="match status" value="1"/>
</dbReference>
<evidence type="ECO:0000256" key="4">
    <source>
        <dbReference type="ARBA" id="ARBA00004286"/>
    </source>
</evidence>
<evidence type="ECO:0000256" key="21">
    <source>
        <dbReference type="ARBA" id="ARBA00083261"/>
    </source>
</evidence>
<keyword evidence="12 25" id="KW-0418">Kinase</keyword>
<keyword evidence="6" id="KW-0158">Chromosome</keyword>
<name>A0A834QHV9_MARMO</name>
<dbReference type="GO" id="GO:0000278">
    <property type="term" value="P:mitotic cell cycle"/>
    <property type="evidence" value="ECO:0007669"/>
    <property type="project" value="TreeGrafter"/>
</dbReference>
<evidence type="ECO:0000256" key="6">
    <source>
        <dbReference type="ARBA" id="ARBA00022454"/>
    </source>
</evidence>
<sequence length="776" mass="86840">MAASLRRSEIRLFRTYGAAGGGGPRRRPGRAAAQWFPPQNRNGIFSSASSDTSSGSPSQSEASDDSDDPDFPGSPIRRRRRRPGGGVSKEQPTLIATPRRLRLRARPPLKCSTPYWQLRQPPFPSSRGGRLSPDFSERSQPKDHEELGLSASLISPRPSSGPGPPAPGDSIISTGPPASSDATSANSSGFHLPSASLNLASPPRSQETATEGISFTSMVHRAHTSLTSALSSLMDSRYPVDRECGGHRKNTESCCKRKVMGNRLEGTGKKRVTGRDSSQKRGSQRATLIDSEEATGCRGHITPRKINRPKRTRPRQKRKHQEAGETSPLHHHRFKKSQKMGKDSFLSQDLTHLPKSCSWTKIRASFNFHKKKIVTDVSEVSSIYTISSSPSRSFVSEYSNPPVLNTTNTALSPRHSSSLHLLSPLNIVRVADKKASEAEKVFWECGQEGPIPFSHYLSTEKLERCEKIGEGVFGEVFQMIVDRKPVALKIIAIEGSDLVNGSHQKTFEEILPEIIISKELSLLSDEAYNRTEGFIGLNSVHCVQGSYPLLLLKAWDHYNSTKKSANDRPDYFEENQLFIVLEFEFGGIDLEQMKTKLSSVATAKSIIHQITASLAVAEASLRFEHRDLHWGNVLLKKTSHKELRYTLNGKTGTIPTRGLQVNIIDYTLSRLERDGIVVFCDISMDEELFTGEGDYQYEIYRLMRKENNNCWGEYHPYNNVLWLHYLTDKILNEMTFKTKCNTTAMKQMKRKIQHFHRTVLNFTSATDLLCQHSLFK</sequence>
<evidence type="ECO:0000256" key="5">
    <source>
        <dbReference type="ARBA" id="ARBA00012513"/>
    </source>
</evidence>
<comment type="cofactor">
    <cofactor evidence="1">
        <name>Mg(2+)</name>
        <dbReference type="ChEBI" id="CHEBI:18420"/>
    </cofactor>
</comment>
<dbReference type="EC" id="2.7.11.1" evidence="5"/>
<evidence type="ECO:0000259" key="24">
    <source>
        <dbReference type="PROSITE" id="PS50011"/>
    </source>
</evidence>
<organism evidence="25 26">
    <name type="scientific">Marmota monax</name>
    <name type="common">Woodchuck</name>
    <dbReference type="NCBI Taxonomy" id="9995"/>
    <lineage>
        <taxon>Eukaryota</taxon>
        <taxon>Metazoa</taxon>
        <taxon>Chordata</taxon>
        <taxon>Craniata</taxon>
        <taxon>Vertebrata</taxon>
        <taxon>Euteleostomi</taxon>
        <taxon>Mammalia</taxon>
        <taxon>Eutheria</taxon>
        <taxon>Euarchontoglires</taxon>
        <taxon>Glires</taxon>
        <taxon>Rodentia</taxon>
        <taxon>Sciuromorpha</taxon>
        <taxon>Sciuridae</taxon>
        <taxon>Xerinae</taxon>
        <taxon>Marmotini</taxon>
        <taxon>Marmota</taxon>
    </lineage>
</organism>
<evidence type="ECO:0000256" key="3">
    <source>
        <dbReference type="ARBA" id="ARBA00004186"/>
    </source>
</evidence>
<comment type="function">
    <text evidence="18">Serine/threonine-protein kinase that phosphorylates histone H3 at 'Thr-3' (H3T3ph) during mitosis. May act through H3T3ph to both position and modulate activation of AURKB and other components of the chromosomal passenger complex (CPC) at centromeres to ensure proper chromatid cohesion, metaphase alignment and normal progression through the cell cycle.</text>
</comment>
<dbReference type="InterPro" id="IPR000719">
    <property type="entry name" value="Prot_kinase_dom"/>
</dbReference>
<evidence type="ECO:0000256" key="17">
    <source>
        <dbReference type="ARBA" id="ARBA00048679"/>
    </source>
</evidence>
<feature type="binding site" evidence="22">
    <location>
        <position position="489"/>
    </location>
    <ligand>
        <name>ATP</name>
        <dbReference type="ChEBI" id="CHEBI:30616"/>
    </ligand>
</feature>
<evidence type="ECO:0000313" key="25">
    <source>
        <dbReference type="EMBL" id="KAF7478690.1"/>
    </source>
</evidence>
<feature type="region of interest" description="Disordered" evidence="23">
    <location>
        <begin position="265"/>
        <end position="336"/>
    </location>
</feature>
<dbReference type="FunFam" id="1.10.510.10:FF:000401">
    <property type="entry name" value="serine/threonine-protein kinase haspin"/>
    <property type="match status" value="1"/>
</dbReference>
<evidence type="ECO:0000256" key="9">
    <source>
        <dbReference type="ARBA" id="ARBA00022553"/>
    </source>
</evidence>
<dbReference type="GO" id="GO:0005524">
    <property type="term" value="F:ATP binding"/>
    <property type="evidence" value="ECO:0007669"/>
    <property type="project" value="UniProtKB-UniRule"/>
</dbReference>
<dbReference type="GO" id="GO:0005634">
    <property type="term" value="C:nucleus"/>
    <property type="evidence" value="ECO:0007669"/>
    <property type="project" value="UniProtKB-SubCell"/>
</dbReference>
<keyword evidence="7" id="KW-0963">Cytoplasm</keyword>
<evidence type="ECO:0000256" key="23">
    <source>
        <dbReference type="SAM" id="MobiDB-lite"/>
    </source>
</evidence>
<evidence type="ECO:0000256" key="13">
    <source>
        <dbReference type="ARBA" id="ARBA00022840"/>
    </source>
</evidence>
<keyword evidence="10" id="KW-0808">Transferase</keyword>
<dbReference type="InterPro" id="IPR017441">
    <property type="entry name" value="Protein_kinase_ATP_BS"/>
</dbReference>
<protein>
    <recommendedName>
        <fullName evidence="19">Serine/threonine-protein kinase haspin</fullName>
        <ecNumber evidence="5">2.7.11.1</ecNumber>
    </recommendedName>
    <alternativeName>
        <fullName evidence="20">Germ cell-specific gene 2 protein</fullName>
    </alternativeName>
    <alternativeName>
        <fullName evidence="21">Haploid germ cell-specific nuclear protein kinase</fullName>
    </alternativeName>
</protein>